<protein>
    <submittedName>
        <fullName evidence="6">Uncharacterized protein LOC112043280 isoform X2</fullName>
    </submittedName>
</protein>
<dbReference type="InterPro" id="IPR018244">
    <property type="entry name" value="Allrgn_V5/Tpx1_CS"/>
</dbReference>
<dbReference type="Pfam" id="PF00188">
    <property type="entry name" value="CAP"/>
    <property type="match status" value="2"/>
</dbReference>
<evidence type="ECO:0000313" key="6">
    <source>
        <dbReference type="RefSeq" id="XP_023934371.2"/>
    </source>
</evidence>
<dbReference type="PRINTS" id="PR00837">
    <property type="entry name" value="V5TPXLIKE"/>
</dbReference>
<dbReference type="PANTHER" id="PTHR10334">
    <property type="entry name" value="CYSTEINE-RICH SECRETORY PROTEIN-RELATED"/>
    <property type="match status" value="1"/>
</dbReference>
<dbReference type="InterPro" id="IPR034113">
    <property type="entry name" value="SCP_GAPR1-like"/>
</dbReference>
<dbReference type="KEGG" id="bany:112043280"/>
<dbReference type="InterPro" id="IPR014044">
    <property type="entry name" value="CAP_dom"/>
</dbReference>
<organism evidence="5 6">
    <name type="scientific">Bicyclus anynana</name>
    <name type="common">Squinting bush brown butterfly</name>
    <dbReference type="NCBI Taxonomy" id="110368"/>
    <lineage>
        <taxon>Eukaryota</taxon>
        <taxon>Metazoa</taxon>
        <taxon>Ecdysozoa</taxon>
        <taxon>Arthropoda</taxon>
        <taxon>Hexapoda</taxon>
        <taxon>Insecta</taxon>
        <taxon>Pterygota</taxon>
        <taxon>Neoptera</taxon>
        <taxon>Endopterygota</taxon>
        <taxon>Lepidoptera</taxon>
        <taxon>Glossata</taxon>
        <taxon>Ditrysia</taxon>
        <taxon>Papilionoidea</taxon>
        <taxon>Nymphalidae</taxon>
        <taxon>Satyrinae</taxon>
        <taxon>Satyrini</taxon>
        <taxon>Mycalesina</taxon>
        <taxon>Bicyclus</taxon>
    </lineage>
</organism>
<dbReference type="InterPro" id="IPR035940">
    <property type="entry name" value="CAP_sf"/>
</dbReference>
<name>A0A6J1MV76_BICAN</name>
<keyword evidence="5" id="KW-1185">Reference proteome</keyword>
<dbReference type="CDD" id="cd05382">
    <property type="entry name" value="CAP_GAPR1-like"/>
    <property type="match status" value="2"/>
</dbReference>
<dbReference type="SMART" id="SM00198">
    <property type="entry name" value="SCP"/>
    <property type="match status" value="2"/>
</dbReference>
<dbReference type="OrthoDB" id="337038at2759"/>
<comment type="subcellular location">
    <subcellularLocation>
        <location evidence="1">Secreted</location>
    </subcellularLocation>
</comment>
<sequence length="357" mass="40561">MSKLFRSKSSDFENEALEAHNEYRREHGTPPLVLNKEISKISQKWAEELARNDNMSYSVNQTYGESVYCGWSPDPNVKIRAKDCVDRWYSEINDYSFGKEPDVLNCGHFTQIIWRDTRELGVGNAKSKSGKLYVVANYYPPGNFSGQFVKNVPPAGFMQFRSTSTYSSTTSRESNNNLSPPSPNHRNSKNLSDYASDLVTIFRSTSISDSKFEDEFLQAHNEYRAKHKVPPLELNKKLCKYAEEWAKAIAKKAKVEHRDQNEYGENIFYAWSSDPNFTLTGRAPVDKWYSEIKCHAFGKEPNNLGSGHFTQVVWEDSKEVGVGVARTKEGQVYVVANYYPPGNIIGSFASKVHPPVN</sequence>
<gene>
    <name evidence="6" type="primary">LOC112043280</name>
</gene>
<dbReference type="Proteomes" id="UP001652582">
    <property type="component" value="Chromosome 4"/>
</dbReference>
<evidence type="ECO:0000256" key="3">
    <source>
        <dbReference type="SAM" id="MobiDB-lite"/>
    </source>
</evidence>
<dbReference type="SUPFAM" id="SSF55797">
    <property type="entry name" value="PR-1-like"/>
    <property type="match status" value="2"/>
</dbReference>
<evidence type="ECO:0000313" key="5">
    <source>
        <dbReference type="Proteomes" id="UP001652582"/>
    </source>
</evidence>
<dbReference type="RefSeq" id="XP_023934371.2">
    <property type="nucleotide sequence ID" value="XM_024078603.2"/>
</dbReference>
<proteinExistence type="predicted"/>
<feature type="compositionally biased region" description="Low complexity" evidence="3">
    <location>
        <begin position="166"/>
        <end position="179"/>
    </location>
</feature>
<dbReference type="GeneID" id="112043280"/>
<evidence type="ECO:0000259" key="4">
    <source>
        <dbReference type="SMART" id="SM00198"/>
    </source>
</evidence>
<evidence type="ECO:0000256" key="2">
    <source>
        <dbReference type="ARBA" id="ARBA00022525"/>
    </source>
</evidence>
<feature type="domain" description="SCP" evidence="4">
    <location>
        <begin position="211"/>
        <end position="346"/>
    </location>
</feature>
<dbReference type="AlphaFoldDB" id="A0A6J1MV76"/>
<dbReference type="PROSITE" id="PS01009">
    <property type="entry name" value="CRISP_1"/>
    <property type="match status" value="2"/>
</dbReference>
<feature type="domain" description="SCP" evidence="4">
    <location>
        <begin position="11"/>
        <end position="146"/>
    </location>
</feature>
<keyword evidence="2" id="KW-0964">Secreted</keyword>
<reference evidence="6" key="1">
    <citation type="submission" date="2025-08" db="UniProtKB">
        <authorList>
            <consortium name="RefSeq"/>
        </authorList>
    </citation>
    <scope>IDENTIFICATION</scope>
</reference>
<accession>A0A6J1MV76</accession>
<dbReference type="InterPro" id="IPR001283">
    <property type="entry name" value="CRISP-related"/>
</dbReference>
<dbReference type="GO" id="GO:0005576">
    <property type="term" value="C:extracellular region"/>
    <property type="evidence" value="ECO:0007669"/>
    <property type="project" value="UniProtKB-SubCell"/>
</dbReference>
<feature type="region of interest" description="Disordered" evidence="3">
    <location>
        <begin position="166"/>
        <end position="190"/>
    </location>
</feature>
<dbReference type="Gene3D" id="3.40.33.10">
    <property type="entry name" value="CAP"/>
    <property type="match status" value="2"/>
</dbReference>
<evidence type="ECO:0000256" key="1">
    <source>
        <dbReference type="ARBA" id="ARBA00004613"/>
    </source>
</evidence>